<dbReference type="InterPro" id="IPR036465">
    <property type="entry name" value="vWFA_dom_sf"/>
</dbReference>
<accession>A0A3M8DL75</accession>
<comment type="caution">
    <text evidence="2">The sequence shown here is derived from an EMBL/GenBank/DDBJ whole genome shotgun (WGS) entry which is preliminary data.</text>
</comment>
<reference evidence="2 3" key="1">
    <citation type="submission" date="2018-10" db="EMBL/GenBank/DDBJ databases">
        <title>Phylogenomics of Brevibacillus.</title>
        <authorList>
            <person name="Dunlap C."/>
        </authorList>
    </citation>
    <scope>NUCLEOTIDE SEQUENCE [LARGE SCALE GENOMIC DNA]</scope>
    <source>
        <strain evidence="2 3">JCM 15774</strain>
    </source>
</reference>
<name>A0A3M8DL75_9BACL</name>
<organism evidence="2 3">
    <name type="scientific">Brevibacillus nitrificans</name>
    <dbReference type="NCBI Taxonomy" id="651560"/>
    <lineage>
        <taxon>Bacteria</taxon>
        <taxon>Bacillati</taxon>
        <taxon>Bacillota</taxon>
        <taxon>Bacilli</taxon>
        <taxon>Bacillales</taxon>
        <taxon>Paenibacillaceae</taxon>
        <taxon>Brevibacillus</taxon>
    </lineage>
</organism>
<dbReference type="InterPro" id="IPR002035">
    <property type="entry name" value="VWF_A"/>
</dbReference>
<evidence type="ECO:0000313" key="3">
    <source>
        <dbReference type="Proteomes" id="UP000269573"/>
    </source>
</evidence>
<keyword evidence="3" id="KW-1185">Reference proteome</keyword>
<dbReference type="EMBL" id="RHHU01000003">
    <property type="protein sequence ID" value="RNB88798.1"/>
    <property type="molecule type" value="Genomic_DNA"/>
</dbReference>
<evidence type="ECO:0000259" key="1">
    <source>
        <dbReference type="PROSITE" id="PS50234"/>
    </source>
</evidence>
<dbReference type="Proteomes" id="UP000269573">
    <property type="component" value="Unassembled WGS sequence"/>
</dbReference>
<dbReference type="PROSITE" id="PS50234">
    <property type="entry name" value="VWFA"/>
    <property type="match status" value="1"/>
</dbReference>
<dbReference type="SUPFAM" id="SSF53300">
    <property type="entry name" value="vWA-like"/>
    <property type="match status" value="1"/>
</dbReference>
<protein>
    <submittedName>
        <fullName evidence="2">VWA domain-containing protein</fullName>
    </submittedName>
</protein>
<dbReference type="AlphaFoldDB" id="A0A3M8DL75"/>
<evidence type="ECO:0000313" key="2">
    <source>
        <dbReference type="EMBL" id="RNB88798.1"/>
    </source>
</evidence>
<feature type="domain" description="VWFA" evidence="1">
    <location>
        <begin position="1"/>
        <end position="208"/>
    </location>
</feature>
<dbReference type="Pfam" id="PF00092">
    <property type="entry name" value="VWA"/>
    <property type="match status" value="1"/>
</dbReference>
<dbReference type="Gene3D" id="3.40.50.410">
    <property type="entry name" value="von Willebrand factor, type A domain"/>
    <property type="match status" value="1"/>
</dbReference>
<gene>
    <name evidence="2" type="ORF">EDM59_06745</name>
</gene>
<proteinExistence type="predicted"/>
<sequence>MLVVDSTASMGTMDMNNNTATRYQVAEEAIHEFLNVIFSAEYASIEKHLALVTFGNGARVHVTKADGQGKFSGLVNPSPSTISAGGMGVVEDFYIGANSYDPTQAQTALLNFQSVSNKTEFFYQDEASVLQMVDNISRYSNTNVQSGLLLATDLLNGVPQNAHKLIILITDGESAASSNFYAYYNQANIPTRINSATFVQENSLLFAVYNGIFAQVTDADLIQEGIDPSNYDPATFTALQSVRLKLRAFSRSNEFFEDATSSLVINPFAGEWHNFDGRNADNITRVPSNPNFLDPIALNGYYWSNGLIGFTANYFYYEKSPFFAKSGGIWQFSQSPTGIPLQPVYVDPFYSQSIIGQSLNTVTFDNSDTELMIFATDQKIPQTRLIDYYEQTSRNIYASNEAKKFMIDAAETARANGIVIDSIGIGSAILLPEYLDKVASSGIAFIVPRDINDAQNALRDQMLEFTREVYTLTEDIVITDMIPRRPTPSLPINDGTFQLSLASIQVAFVHTPDSPIVFQPAEGLVTVNVEEDRYIVSFSVGDIWSPEDAAQQENRYYKAILSLRITANNGVESSNAVGIPDIPTNLDAFVSWIEAETERFLPYPPVYVYVPESCTTTPVPTPAPNNLQPECIHVPKIYDWVFLTNQYRNNVSIPENCQELVNEAVSSGIPISISCQETEELPLCRVIGIRRETILVNGTAIRIGVVQFLFSSNLEVTIIGEDAFRCVFDSTVQIEHEIVLCLPEPLDEHNIFCQILALECRPIGNVLLGGMVPLEVLLCAEIQVEVSVHLEVLANFCSPRSNSLPVPSPTPFFACLPSLSSFR</sequence>